<evidence type="ECO:0000313" key="2">
    <source>
        <dbReference type="EnsemblMetazoa" id="ASIC007317-PA"/>
    </source>
</evidence>
<sequence length="127" mass="14610">MGPPDSGERLPDPRDGGRQTGAYWIWYGSARRRDFVFITLQAASFRFLAPGFPLAQTNHPGSLIEFHSSCFWFVPEMSGPPATFRPVYLMVTQPQGIRGRKVLPPRKRKKHRPPDWMIVDGWFAFMM</sequence>
<name>A0A084VPP1_ANOSI</name>
<reference evidence="1 3" key="1">
    <citation type="journal article" date="2014" name="BMC Genomics">
        <title>Genome sequence of Anopheles sinensis provides insight into genetics basis of mosquito competence for malaria parasites.</title>
        <authorList>
            <person name="Zhou D."/>
            <person name="Zhang D."/>
            <person name="Ding G."/>
            <person name="Shi L."/>
            <person name="Hou Q."/>
            <person name="Ye Y."/>
            <person name="Xu Y."/>
            <person name="Zhou H."/>
            <person name="Xiong C."/>
            <person name="Li S."/>
            <person name="Yu J."/>
            <person name="Hong S."/>
            <person name="Yu X."/>
            <person name="Zou P."/>
            <person name="Chen C."/>
            <person name="Chang X."/>
            <person name="Wang W."/>
            <person name="Lv Y."/>
            <person name="Sun Y."/>
            <person name="Ma L."/>
            <person name="Shen B."/>
            <person name="Zhu C."/>
        </authorList>
    </citation>
    <scope>NUCLEOTIDE SEQUENCE [LARGE SCALE GENOMIC DNA]</scope>
</reference>
<proteinExistence type="predicted"/>
<accession>A0A084VPP1</accession>
<gene>
    <name evidence="1" type="ORF">ZHAS_00007317</name>
</gene>
<dbReference type="VEuPathDB" id="VectorBase:ASIC007317"/>
<dbReference type="EMBL" id="ATLV01015021">
    <property type="status" value="NOT_ANNOTATED_CDS"/>
    <property type="molecule type" value="Genomic_DNA"/>
</dbReference>
<dbReference type="EMBL" id="KE524999">
    <property type="protein sequence ID" value="KFB39935.1"/>
    <property type="molecule type" value="Genomic_DNA"/>
</dbReference>
<evidence type="ECO:0000313" key="3">
    <source>
        <dbReference type="Proteomes" id="UP000030765"/>
    </source>
</evidence>
<reference evidence="2" key="2">
    <citation type="submission" date="2020-05" db="UniProtKB">
        <authorList>
            <consortium name="EnsemblMetazoa"/>
        </authorList>
    </citation>
    <scope>IDENTIFICATION</scope>
</reference>
<dbReference type="EnsemblMetazoa" id="ASIC007317-RA">
    <property type="protein sequence ID" value="ASIC007317-PA"/>
    <property type="gene ID" value="ASIC007317"/>
</dbReference>
<organism evidence="1">
    <name type="scientific">Anopheles sinensis</name>
    <name type="common">Mosquito</name>
    <dbReference type="NCBI Taxonomy" id="74873"/>
    <lineage>
        <taxon>Eukaryota</taxon>
        <taxon>Metazoa</taxon>
        <taxon>Ecdysozoa</taxon>
        <taxon>Arthropoda</taxon>
        <taxon>Hexapoda</taxon>
        <taxon>Insecta</taxon>
        <taxon>Pterygota</taxon>
        <taxon>Neoptera</taxon>
        <taxon>Endopterygota</taxon>
        <taxon>Diptera</taxon>
        <taxon>Nematocera</taxon>
        <taxon>Culicoidea</taxon>
        <taxon>Culicidae</taxon>
        <taxon>Anophelinae</taxon>
        <taxon>Anopheles</taxon>
    </lineage>
</organism>
<protein>
    <submittedName>
        <fullName evidence="1 2">Uncharacterized protein</fullName>
    </submittedName>
</protein>
<dbReference type="Proteomes" id="UP000030765">
    <property type="component" value="Unassembled WGS sequence"/>
</dbReference>
<evidence type="ECO:0000313" key="1">
    <source>
        <dbReference type="EMBL" id="KFB39935.1"/>
    </source>
</evidence>
<keyword evidence="3" id="KW-1185">Reference proteome</keyword>
<dbReference type="AlphaFoldDB" id="A0A084VPP1"/>